<evidence type="ECO:0000256" key="5">
    <source>
        <dbReference type="ARBA" id="ARBA00022989"/>
    </source>
</evidence>
<dbReference type="OrthoDB" id="9809206at2"/>
<feature type="transmembrane region" description="Helical" evidence="7">
    <location>
        <begin position="91"/>
        <end position="121"/>
    </location>
</feature>
<keyword evidence="11" id="KW-1185">Reference proteome</keyword>
<evidence type="ECO:0000256" key="2">
    <source>
        <dbReference type="ARBA" id="ARBA00008017"/>
    </source>
</evidence>
<feature type="domain" description="Mechanosensitive ion channel MscS C-terminal" evidence="9">
    <location>
        <begin position="182"/>
        <end position="264"/>
    </location>
</feature>
<dbReference type="InterPro" id="IPR006685">
    <property type="entry name" value="MscS_channel_2nd"/>
</dbReference>
<gene>
    <name evidence="10" type="ORF">DDV96_01690</name>
</gene>
<evidence type="ECO:0000313" key="11">
    <source>
        <dbReference type="Proteomes" id="UP000245962"/>
    </source>
</evidence>
<dbReference type="GO" id="GO:0005886">
    <property type="term" value="C:plasma membrane"/>
    <property type="evidence" value="ECO:0007669"/>
    <property type="project" value="UniProtKB-SubCell"/>
</dbReference>
<dbReference type="Gene3D" id="3.30.70.100">
    <property type="match status" value="1"/>
</dbReference>
<dbReference type="Gene3D" id="1.10.287.1260">
    <property type="match status" value="1"/>
</dbReference>
<dbReference type="InterPro" id="IPR008910">
    <property type="entry name" value="MSC_TM_helix"/>
</dbReference>
<keyword evidence="5 7" id="KW-1133">Transmembrane helix</keyword>
<dbReference type="EMBL" id="QEHR01000001">
    <property type="protein sequence ID" value="PVW17250.1"/>
    <property type="molecule type" value="Genomic_DNA"/>
</dbReference>
<dbReference type="GO" id="GO:0008381">
    <property type="term" value="F:mechanosensitive monoatomic ion channel activity"/>
    <property type="evidence" value="ECO:0007669"/>
    <property type="project" value="InterPro"/>
</dbReference>
<dbReference type="InterPro" id="IPR010920">
    <property type="entry name" value="LSM_dom_sf"/>
</dbReference>
<feature type="transmembrane region" description="Helical" evidence="7">
    <location>
        <begin position="21"/>
        <end position="42"/>
    </location>
</feature>
<comment type="subcellular location">
    <subcellularLocation>
        <location evidence="1">Cell membrane</location>
        <topology evidence="1">Multi-pass membrane protein</topology>
    </subcellularLocation>
</comment>
<accession>A0A2U0I883</accession>
<keyword evidence="4 7" id="KW-0812">Transmembrane</keyword>
<dbReference type="InterPro" id="IPR023408">
    <property type="entry name" value="MscS_beta-dom_sf"/>
</dbReference>
<dbReference type="SUPFAM" id="SSF82689">
    <property type="entry name" value="Mechanosensitive channel protein MscS (YggB), C-terminal domain"/>
    <property type="match status" value="1"/>
</dbReference>
<dbReference type="InterPro" id="IPR045275">
    <property type="entry name" value="MscS_archaea/bacteria_type"/>
</dbReference>
<dbReference type="RefSeq" id="WP_116692998.1">
    <property type="nucleotide sequence ID" value="NZ_QEHR01000001.1"/>
</dbReference>
<dbReference type="AlphaFoldDB" id="A0A2U0I883"/>
<dbReference type="PANTHER" id="PTHR30221">
    <property type="entry name" value="SMALL-CONDUCTANCE MECHANOSENSITIVE CHANNEL"/>
    <property type="match status" value="1"/>
</dbReference>
<reference evidence="10 11" key="1">
    <citation type="submission" date="2018-04" db="EMBL/GenBank/DDBJ databases">
        <title>Marixanthomonas spongiae HN-E44 sp. nov., isolated from a marine sponge.</title>
        <authorList>
            <person name="Luo L."/>
            <person name="Zhuang L."/>
        </authorList>
    </citation>
    <scope>NUCLEOTIDE SEQUENCE [LARGE SCALE GENOMIC DNA]</scope>
    <source>
        <strain evidence="10 11">HN-E44</strain>
    </source>
</reference>
<evidence type="ECO:0000256" key="1">
    <source>
        <dbReference type="ARBA" id="ARBA00004651"/>
    </source>
</evidence>
<organism evidence="10 11">
    <name type="scientific">Marixanthomonas spongiae</name>
    <dbReference type="NCBI Taxonomy" id="2174845"/>
    <lineage>
        <taxon>Bacteria</taxon>
        <taxon>Pseudomonadati</taxon>
        <taxon>Bacteroidota</taxon>
        <taxon>Flavobacteriia</taxon>
        <taxon>Flavobacteriales</taxon>
        <taxon>Flavobacteriaceae</taxon>
        <taxon>Marixanthomonas</taxon>
    </lineage>
</organism>
<evidence type="ECO:0000259" key="9">
    <source>
        <dbReference type="Pfam" id="PF21082"/>
    </source>
</evidence>
<evidence type="ECO:0000259" key="8">
    <source>
        <dbReference type="Pfam" id="PF00924"/>
    </source>
</evidence>
<evidence type="ECO:0000256" key="6">
    <source>
        <dbReference type="ARBA" id="ARBA00023136"/>
    </source>
</evidence>
<dbReference type="Gene3D" id="2.30.30.60">
    <property type="match status" value="1"/>
</dbReference>
<evidence type="ECO:0000313" key="10">
    <source>
        <dbReference type="EMBL" id="PVW17250.1"/>
    </source>
</evidence>
<name>A0A2U0I883_9FLAO</name>
<evidence type="ECO:0000256" key="4">
    <source>
        <dbReference type="ARBA" id="ARBA00022692"/>
    </source>
</evidence>
<protein>
    <submittedName>
        <fullName evidence="10">Mechanosensitive ion channel protein</fullName>
    </submittedName>
</protein>
<dbReference type="InterPro" id="IPR011066">
    <property type="entry name" value="MscS_channel_C_sf"/>
</dbReference>
<dbReference type="PANTHER" id="PTHR30221:SF1">
    <property type="entry name" value="SMALL-CONDUCTANCE MECHANOSENSITIVE CHANNEL"/>
    <property type="match status" value="1"/>
</dbReference>
<evidence type="ECO:0000256" key="3">
    <source>
        <dbReference type="ARBA" id="ARBA00022475"/>
    </source>
</evidence>
<dbReference type="Proteomes" id="UP000245962">
    <property type="component" value="Unassembled WGS sequence"/>
</dbReference>
<keyword evidence="3" id="KW-1003">Cell membrane</keyword>
<dbReference type="Pfam" id="PF05552">
    <property type="entry name" value="MS_channel_1st_1"/>
    <property type="match status" value="1"/>
</dbReference>
<comment type="caution">
    <text evidence="10">The sequence shown here is derived from an EMBL/GenBank/DDBJ whole genome shotgun (WGS) entry which is preliminary data.</text>
</comment>
<feature type="transmembrane region" description="Helical" evidence="7">
    <location>
        <begin position="62"/>
        <end position="85"/>
    </location>
</feature>
<dbReference type="SUPFAM" id="SSF82861">
    <property type="entry name" value="Mechanosensitive channel protein MscS (YggB), transmembrane region"/>
    <property type="match status" value="1"/>
</dbReference>
<dbReference type="Pfam" id="PF00924">
    <property type="entry name" value="MS_channel_2nd"/>
    <property type="match status" value="1"/>
</dbReference>
<dbReference type="SUPFAM" id="SSF50182">
    <property type="entry name" value="Sm-like ribonucleoproteins"/>
    <property type="match status" value="1"/>
</dbReference>
<proteinExistence type="inferred from homology"/>
<comment type="similarity">
    <text evidence="2">Belongs to the MscS (TC 1.A.23) family.</text>
</comment>
<evidence type="ECO:0000256" key="7">
    <source>
        <dbReference type="SAM" id="Phobius"/>
    </source>
</evidence>
<feature type="domain" description="Mechanosensitive ion channel MscS" evidence="8">
    <location>
        <begin position="108"/>
        <end position="173"/>
    </location>
</feature>
<sequence length="284" mass="31692">MDKLNDWETYAKEYGQKLIDFLPTLIGAIVMLIIGLWVIKIINKFVRKFFDKKEYDETLENFVASLIDWGLKILLFVLVITQLGVESASLVAVIGAAGLAIGLALQGSLANFAGGVLILLIKPFRVGDWISAQGVEGTVKEISIFNTRILTFGNQEAIVPNGKLSNDNIVNYSSQGIRRAALTFGIGYDDNIKEAKEILLNLVNEQETVIQDEDKQPMIVVGDLGDSSVNLSLRYWAKNEDFWGIKWHTLEEGKARLEAAGISIPFPQRDVHHFNLDSLQIKRK</sequence>
<keyword evidence="6 7" id="KW-0472">Membrane</keyword>
<dbReference type="InterPro" id="IPR049278">
    <property type="entry name" value="MS_channel_C"/>
</dbReference>
<dbReference type="InterPro" id="IPR011014">
    <property type="entry name" value="MscS_channel_TM-2"/>
</dbReference>
<dbReference type="Pfam" id="PF21082">
    <property type="entry name" value="MS_channel_3rd"/>
    <property type="match status" value="1"/>
</dbReference>